<evidence type="ECO:0000313" key="3">
    <source>
        <dbReference type="Proteomes" id="UP001500101"/>
    </source>
</evidence>
<feature type="chain" id="PRO_5046571061" evidence="1">
    <location>
        <begin position="20"/>
        <end position="173"/>
    </location>
</feature>
<keyword evidence="3" id="KW-1185">Reference proteome</keyword>
<feature type="signal peptide" evidence="1">
    <location>
        <begin position="1"/>
        <end position="19"/>
    </location>
</feature>
<reference evidence="3" key="1">
    <citation type="journal article" date="2019" name="Int. J. Syst. Evol. Microbiol.">
        <title>The Global Catalogue of Microorganisms (GCM) 10K type strain sequencing project: providing services to taxonomists for standard genome sequencing and annotation.</title>
        <authorList>
            <consortium name="The Broad Institute Genomics Platform"/>
            <consortium name="The Broad Institute Genome Sequencing Center for Infectious Disease"/>
            <person name="Wu L."/>
            <person name="Ma J."/>
        </authorList>
    </citation>
    <scope>NUCLEOTIDE SEQUENCE [LARGE SCALE GENOMIC DNA]</scope>
    <source>
        <strain evidence="3">JCM 16704</strain>
    </source>
</reference>
<comment type="caution">
    <text evidence="2">The sequence shown here is derived from an EMBL/GenBank/DDBJ whole genome shotgun (WGS) entry which is preliminary data.</text>
</comment>
<dbReference type="InterPro" id="IPR021314">
    <property type="entry name" value="DUF2911"/>
</dbReference>
<accession>A0ABP7YWX4</accession>
<dbReference type="Pfam" id="PF11138">
    <property type="entry name" value="DUF2911"/>
    <property type="match status" value="1"/>
</dbReference>
<dbReference type="RefSeq" id="WP_344674959.1">
    <property type="nucleotide sequence ID" value="NZ_BAAAZI010000010.1"/>
</dbReference>
<protein>
    <submittedName>
        <fullName evidence="2">DUF2911 domain-containing protein</fullName>
    </submittedName>
</protein>
<dbReference type="Proteomes" id="UP001500101">
    <property type="component" value="Unassembled WGS sequence"/>
</dbReference>
<sequence>MKAQLILICFLLIGGLGFAQEKAPTQKASPPDSSKVTTTDGVTIEIKYSSPALKGRQIGIDVAQVGQRWRTGANETTTISFDKNVTINGENLMAGKYGLHTIPGENQTVIIFNKTWKQWGTKYDEKDDALRFIVDNETRTTSQERFKITADKSGKIQIIWGTYGLSMMVKAAK</sequence>
<gene>
    <name evidence="2" type="ORF">GCM10022216_23860</name>
</gene>
<dbReference type="EMBL" id="BAAAZI010000010">
    <property type="protein sequence ID" value="GAA4142660.1"/>
    <property type="molecule type" value="Genomic_DNA"/>
</dbReference>
<proteinExistence type="predicted"/>
<evidence type="ECO:0000256" key="1">
    <source>
        <dbReference type="SAM" id="SignalP"/>
    </source>
</evidence>
<keyword evidence="1" id="KW-0732">Signal</keyword>
<name>A0ABP7YWX4_9SPHI</name>
<organism evidence="2 3">
    <name type="scientific">Sphingobacterium kyonggiense</name>
    <dbReference type="NCBI Taxonomy" id="714075"/>
    <lineage>
        <taxon>Bacteria</taxon>
        <taxon>Pseudomonadati</taxon>
        <taxon>Bacteroidota</taxon>
        <taxon>Sphingobacteriia</taxon>
        <taxon>Sphingobacteriales</taxon>
        <taxon>Sphingobacteriaceae</taxon>
        <taxon>Sphingobacterium</taxon>
    </lineage>
</organism>
<evidence type="ECO:0000313" key="2">
    <source>
        <dbReference type="EMBL" id="GAA4142660.1"/>
    </source>
</evidence>